<gene>
    <name evidence="2" type="ORF">C7C56_021445</name>
</gene>
<protein>
    <submittedName>
        <fullName evidence="2">DUF2970 domain-containing protein</fullName>
    </submittedName>
</protein>
<dbReference type="AlphaFoldDB" id="A0A2U2HFM9"/>
<keyword evidence="3" id="KW-1185">Reference proteome</keyword>
<dbReference type="InterPro" id="IPR021344">
    <property type="entry name" value="DUF2970"/>
</dbReference>
<evidence type="ECO:0000313" key="2">
    <source>
        <dbReference type="EMBL" id="PWF43165.1"/>
    </source>
</evidence>
<dbReference type="Pfam" id="PF11174">
    <property type="entry name" value="DUF2970"/>
    <property type="match status" value="1"/>
</dbReference>
<keyword evidence="1" id="KW-1133">Transmembrane helix</keyword>
<name>A0A2U2HFM9_9BURK</name>
<accession>A0A2U2HFM9</accession>
<keyword evidence="1" id="KW-0472">Membrane</keyword>
<evidence type="ECO:0000256" key="1">
    <source>
        <dbReference type="SAM" id="Phobius"/>
    </source>
</evidence>
<feature type="transmembrane region" description="Helical" evidence="1">
    <location>
        <begin position="12"/>
        <end position="29"/>
    </location>
</feature>
<feature type="transmembrane region" description="Helical" evidence="1">
    <location>
        <begin position="49"/>
        <end position="73"/>
    </location>
</feature>
<evidence type="ECO:0000313" key="3">
    <source>
        <dbReference type="Proteomes" id="UP000241421"/>
    </source>
</evidence>
<keyword evidence="1" id="KW-0812">Transmembrane</keyword>
<organism evidence="2 3">
    <name type="scientific">Massilia glaciei</name>
    <dbReference type="NCBI Taxonomy" id="1524097"/>
    <lineage>
        <taxon>Bacteria</taxon>
        <taxon>Pseudomonadati</taxon>
        <taxon>Pseudomonadota</taxon>
        <taxon>Betaproteobacteria</taxon>
        <taxon>Burkholderiales</taxon>
        <taxon>Oxalobacteraceae</taxon>
        <taxon>Telluria group</taxon>
        <taxon>Massilia</taxon>
    </lineage>
</organism>
<dbReference type="OrthoDB" id="8657357at2"/>
<reference evidence="2 3" key="1">
    <citation type="submission" date="2018-04" db="EMBL/GenBank/DDBJ databases">
        <title>Massilia violaceinigra sp. nov., a novel purple-pigmented bacterium isolated from Tianshan glacier, Xinjiang, China.</title>
        <authorList>
            <person name="Wang H."/>
        </authorList>
    </citation>
    <scope>NUCLEOTIDE SEQUENCE [LARGE SCALE GENOMIC DNA]</scope>
    <source>
        <strain evidence="2 3">B448-2</strain>
    </source>
</reference>
<dbReference type="Proteomes" id="UP000241421">
    <property type="component" value="Unassembled WGS sequence"/>
</dbReference>
<comment type="caution">
    <text evidence="2">The sequence shown here is derived from an EMBL/GenBank/DDBJ whole genome shotgun (WGS) entry which is preliminary data.</text>
</comment>
<sequence>MPTQPQAAPRRGAKRSFGATMVAIAWSFIGLRRKSDFERDAAGAMDPLYVVVAGLIGTALLIGALMLAVRIALA</sequence>
<dbReference type="EMBL" id="PXWF02000284">
    <property type="protein sequence ID" value="PWF43165.1"/>
    <property type="molecule type" value="Genomic_DNA"/>
</dbReference>
<proteinExistence type="predicted"/>